<feature type="region of interest" description="Disordered" evidence="1">
    <location>
        <begin position="138"/>
        <end position="167"/>
    </location>
</feature>
<protein>
    <submittedName>
        <fullName evidence="2">Uncharacterized protein</fullName>
    </submittedName>
</protein>
<accession>A0A2U3ECI9</accession>
<name>A0A2U3ECI9_PURLI</name>
<proteinExistence type="predicted"/>
<feature type="region of interest" description="Disordered" evidence="1">
    <location>
        <begin position="230"/>
        <end position="257"/>
    </location>
</feature>
<evidence type="ECO:0000313" key="3">
    <source>
        <dbReference type="Proteomes" id="UP000245956"/>
    </source>
</evidence>
<sequence length="257" mass="28000">MGGRADGNALVMVLRAAGERSVNRMWSGGEIRARWAVEGFPWAAGQWLMADGGGLSRASNADISQTPGVHSDPEEKPLDAVVVPMACRSCGWRACPFAGAPSRTKNKIRRQVSCTYGTTWRKVRLPWLRLPPFPGPDPRFSSPGAAPVAAAAPSRRRNLPTPPSLSPYRRRRHMLCRRALPTAGALDKPYPPDEHTAFCVRHLLAFPPVLEQMPSVDQLCGPALYHRVPEGPGDSIQTRQARCRGSRSRLARASGAL</sequence>
<reference evidence="2 3" key="1">
    <citation type="journal article" date="2016" name="Front. Microbiol.">
        <title>Genome and transcriptome sequences reveal the specific parasitism of the nematophagous Purpureocillium lilacinum 36-1.</title>
        <authorList>
            <person name="Xie J."/>
            <person name="Li S."/>
            <person name="Mo C."/>
            <person name="Xiao X."/>
            <person name="Peng D."/>
            <person name="Wang G."/>
            <person name="Xiao Y."/>
        </authorList>
    </citation>
    <scope>NUCLEOTIDE SEQUENCE [LARGE SCALE GENOMIC DNA]</scope>
    <source>
        <strain evidence="2 3">36-1</strain>
    </source>
</reference>
<feature type="compositionally biased region" description="Low complexity" evidence="1">
    <location>
        <begin position="141"/>
        <end position="153"/>
    </location>
</feature>
<evidence type="ECO:0000256" key="1">
    <source>
        <dbReference type="SAM" id="MobiDB-lite"/>
    </source>
</evidence>
<dbReference type="EMBL" id="LCWV01000006">
    <property type="protein sequence ID" value="PWI72227.1"/>
    <property type="molecule type" value="Genomic_DNA"/>
</dbReference>
<organism evidence="2 3">
    <name type="scientific">Purpureocillium lilacinum</name>
    <name type="common">Paecilomyces lilacinus</name>
    <dbReference type="NCBI Taxonomy" id="33203"/>
    <lineage>
        <taxon>Eukaryota</taxon>
        <taxon>Fungi</taxon>
        <taxon>Dikarya</taxon>
        <taxon>Ascomycota</taxon>
        <taxon>Pezizomycotina</taxon>
        <taxon>Sordariomycetes</taxon>
        <taxon>Hypocreomycetidae</taxon>
        <taxon>Hypocreales</taxon>
        <taxon>Ophiocordycipitaceae</taxon>
        <taxon>Purpureocillium</taxon>
    </lineage>
</organism>
<dbReference type="AlphaFoldDB" id="A0A2U3ECI9"/>
<gene>
    <name evidence="2" type="ORF">PCL_10850</name>
</gene>
<evidence type="ECO:0000313" key="2">
    <source>
        <dbReference type="EMBL" id="PWI72227.1"/>
    </source>
</evidence>
<feature type="compositionally biased region" description="Basic residues" evidence="1">
    <location>
        <begin position="241"/>
        <end position="250"/>
    </location>
</feature>
<dbReference type="Proteomes" id="UP000245956">
    <property type="component" value="Unassembled WGS sequence"/>
</dbReference>
<comment type="caution">
    <text evidence="2">The sequence shown here is derived from an EMBL/GenBank/DDBJ whole genome shotgun (WGS) entry which is preliminary data.</text>
</comment>